<evidence type="ECO:0000256" key="5">
    <source>
        <dbReference type="SAM" id="MobiDB-lite"/>
    </source>
</evidence>
<dbReference type="CDD" id="cd03768">
    <property type="entry name" value="SR_ResInv"/>
    <property type="match status" value="1"/>
</dbReference>
<reference evidence="7 8" key="1">
    <citation type="submission" date="2024-05" db="EMBL/GenBank/DDBJ databases">
        <authorList>
            <person name="Duchaud E."/>
        </authorList>
    </citation>
    <scope>NUCLEOTIDE SEQUENCE [LARGE SCALE GENOMIC DNA]</scope>
    <source>
        <strain evidence="7">Ena-SAMPLE-TAB-13-05-2024-13:56:06:370-140308</strain>
    </source>
</reference>
<dbReference type="Pfam" id="PF00239">
    <property type="entry name" value="Resolvase"/>
    <property type="match status" value="1"/>
</dbReference>
<feature type="compositionally biased region" description="Basic residues" evidence="5">
    <location>
        <begin position="207"/>
        <end position="216"/>
    </location>
</feature>
<keyword evidence="8" id="KW-1185">Reference proteome</keyword>
<dbReference type="InterPro" id="IPR036162">
    <property type="entry name" value="Resolvase-like_N_sf"/>
</dbReference>
<evidence type="ECO:0000256" key="3">
    <source>
        <dbReference type="ARBA" id="ARBA00023172"/>
    </source>
</evidence>
<dbReference type="RefSeq" id="WP_348713911.1">
    <property type="nucleotide sequence ID" value="NZ_CAXJIO010000003.1"/>
</dbReference>
<keyword evidence="2" id="KW-0238">DNA-binding</keyword>
<gene>
    <name evidence="7" type="primary">tnpR</name>
    <name evidence="7" type="ORF">T190423A01A_120004</name>
</gene>
<dbReference type="InterPro" id="IPR050639">
    <property type="entry name" value="SSR_resolvase"/>
</dbReference>
<sequence>MKFGYARVSTPSQNLEMQIDALEVFGVNSKNIHTDIASGAKEDRKGLEEMLMKLREGDTVIVWKSCRLARNVKHMLSMMEIFESNKIEFKSIQEPFLDTKSPHGKFIFNVFTSLNQMDREINRERVMSGLASARKRGIKGGRPKGISQKLKDVAPGVVSMWKDDNKSIKTIQNTFGISQGSVYKCLEHEGIDVKRSDHKNKGNQNAKGKRKIKIKR</sequence>
<evidence type="ECO:0000313" key="7">
    <source>
        <dbReference type="EMBL" id="CAL2101217.1"/>
    </source>
</evidence>
<name>A0ABM9P6M1_9FLAO</name>
<dbReference type="PANTHER" id="PTHR30461:SF2">
    <property type="entry name" value="SERINE RECOMBINASE PINE-RELATED"/>
    <property type="match status" value="1"/>
</dbReference>
<organism evidence="7 8">
    <name type="scientific">Tenacibaculum polynesiense</name>
    <dbReference type="NCBI Taxonomy" id="3137857"/>
    <lineage>
        <taxon>Bacteria</taxon>
        <taxon>Pseudomonadati</taxon>
        <taxon>Bacteroidota</taxon>
        <taxon>Flavobacteriia</taxon>
        <taxon>Flavobacteriales</taxon>
        <taxon>Flavobacteriaceae</taxon>
        <taxon>Tenacibaculum</taxon>
    </lineage>
</organism>
<keyword evidence="1" id="KW-0229">DNA integration</keyword>
<dbReference type="PROSITE" id="PS00397">
    <property type="entry name" value="RECOMBINASES_1"/>
    <property type="match status" value="1"/>
</dbReference>
<dbReference type="SMART" id="SM00857">
    <property type="entry name" value="Resolvase"/>
    <property type="match status" value="1"/>
</dbReference>
<dbReference type="PANTHER" id="PTHR30461">
    <property type="entry name" value="DNA-INVERTASE FROM LAMBDOID PROPHAGE"/>
    <property type="match status" value="1"/>
</dbReference>
<evidence type="ECO:0000256" key="4">
    <source>
        <dbReference type="PROSITE-ProRule" id="PRU10137"/>
    </source>
</evidence>
<feature type="active site" description="O-(5'-phospho-DNA)-serine intermediate" evidence="4">
    <location>
        <position position="9"/>
    </location>
</feature>
<feature type="domain" description="Resolvase/invertase-type recombinase catalytic" evidence="6">
    <location>
        <begin position="1"/>
        <end position="137"/>
    </location>
</feature>
<feature type="region of interest" description="Disordered" evidence="5">
    <location>
        <begin position="194"/>
        <end position="216"/>
    </location>
</feature>
<protein>
    <submittedName>
        <fullName evidence="7">Transposon Tn917 resolvase</fullName>
    </submittedName>
</protein>
<dbReference type="EMBL" id="CAXJIO010000003">
    <property type="protein sequence ID" value="CAL2101217.1"/>
    <property type="molecule type" value="Genomic_DNA"/>
</dbReference>
<evidence type="ECO:0000259" key="6">
    <source>
        <dbReference type="PROSITE" id="PS51736"/>
    </source>
</evidence>
<dbReference type="SUPFAM" id="SSF53041">
    <property type="entry name" value="Resolvase-like"/>
    <property type="match status" value="1"/>
</dbReference>
<evidence type="ECO:0000256" key="1">
    <source>
        <dbReference type="ARBA" id="ARBA00022908"/>
    </source>
</evidence>
<dbReference type="Gene3D" id="3.40.50.1390">
    <property type="entry name" value="Resolvase, N-terminal catalytic domain"/>
    <property type="match status" value="1"/>
</dbReference>
<dbReference type="InterPro" id="IPR006119">
    <property type="entry name" value="Resolv_N"/>
</dbReference>
<keyword evidence="3" id="KW-0233">DNA recombination</keyword>
<dbReference type="InterPro" id="IPR006118">
    <property type="entry name" value="Recombinase_CS"/>
</dbReference>
<evidence type="ECO:0000256" key="2">
    <source>
        <dbReference type="ARBA" id="ARBA00023125"/>
    </source>
</evidence>
<proteinExistence type="predicted"/>
<dbReference type="PROSITE" id="PS51736">
    <property type="entry name" value="RECOMBINASES_3"/>
    <property type="match status" value="1"/>
</dbReference>
<evidence type="ECO:0000313" key="8">
    <source>
        <dbReference type="Proteomes" id="UP001497527"/>
    </source>
</evidence>
<dbReference type="Proteomes" id="UP001497527">
    <property type="component" value="Unassembled WGS sequence"/>
</dbReference>
<comment type="caution">
    <text evidence="7">The sequence shown here is derived from an EMBL/GenBank/DDBJ whole genome shotgun (WGS) entry which is preliminary data.</text>
</comment>
<accession>A0ABM9P6M1</accession>